<dbReference type="GO" id="GO:0004474">
    <property type="term" value="F:malate synthase activity"/>
    <property type="evidence" value="ECO:0007669"/>
    <property type="project" value="UniProtKB-EC"/>
</dbReference>
<dbReference type="Pfam" id="PF20659">
    <property type="entry name" value="MS_C"/>
    <property type="match status" value="1"/>
</dbReference>
<keyword evidence="2" id="KW-0012">Acyltransferase</keyword>
<dbReference type="GO" id="GO:0006097">
    <property type="term" value="P:glyoxylate cycle"/>
    <property type="evidence" value="ECO:0007669"/>
    <property type="project" value="InterPro"/>
</dbReference>
<dbReference type="AlphaFoldDB" id="A0A6J4TSG5"/>
<dbReference type="GO" id="GO:0005737">
    <property type="term" value="C:cytoplasm"/>
    <property type="evidence" value="ECO:0007669"/>
    <property type="project" value="TreeGrafter"/>
</dbReference>
<keyword evidence="2" id="KW-0808">Transferase</keyword>
<feature type="domain" description="Malate synthase C-terminal" evidence="1">
    <location>
        <begin position="9"/>
        <end position="106"/>
    </location>
</feature>
<dbReference type="PANTHER" id="PTHR42902">
    <property type="entry name" value="MALATE SYNTHASE"/>
    <property type="match status" value="1"/>
</dbReference>
<dbReference type="EC" id="2.3.3.9" evidence="2"/>
<organism evidence="2">
    <name type="scientific">uncultured Rubrobacteraceae bacterium</name>
    <dbReference type="NCBI Taxonomy" id="349277"/>
    <lineage>
        <taxon>Bacteria</taxon>
        <taxon>Bacillati</taxon>
        <taxon>Actinomycetota</taxon>
        <taxon>Rubrobacteria</taxon>
        <taxon>Rubrobacterales</taxon>
        <taxon>Rubrobacteraceae</taxon>
        <taxon>environmental samples</taxon>
    </lineage>
</organism>
<dbReference type="InterPro" id="IPR044856">
    <property type="entry name" value="Malate_synth_C_sf"/>
</dbReference>
<gene>
    <name evidence="2" type="ORF">AVDCRST_MAG05-4405</name>
</gene>
<dbReference type="InterPro" id="IPR011076">
    <property type="entry name" value="Malate_synth_sf"/>
</dbReference>
<reference evidence="2" key="1">
    <citation type="submission" date="2020-02" db="EMBL/GenBank/DDBJ databases">
        <authorList>
            <person name="Meier V. D."/>
        </authorList>
    </citation>
    <scope>NUCLEOTIDE SEQUENCE</scope>
    <source>
        <strain evidence="2">AVDCRST_MAG05</strain>
    </source>
</reference>
<protein>
    <submittedName>
        <fullName evidence="2">Malate synthase</fullName>
        <ecNumber evidence="2">2.3.3.9</ecNumber>
    </submittedName>
</protein>
<dbReference type="SUPFAM" id="SSF51645">
    <property type="entry name" value="Malate synthase G"/>
    <property type="match status" value="1"/>
</dbReference>
<dbReference type="EMBL" id="CADCVM010000477">
    <property type="protein sequence ID" value="CAA9530814.1"/>
    <property type="molecule type" value="Genomic_DNA"/>
</dbReference>
<proteinExistence type="predicted"/>
<dbReference type="Gene3D" id="1.20.1220.12">
    <property type="entry name" value="Malate synthase, domain III"/>
    <property type="match status" value="1"/>
</dbReference>
<name>A0A6J4TSG5_9ACTN</name>
<sequence length="109" mass="12501">MSVPRTTTCVGAVPVFNLMEDAATAEISRAQVWQWIHHDQGILEDGTEVTVELFREVLDEELDKIKNDIVGPERWETDEFGTAADLFDRISTQDEFVEFLTLPGYEYFD</sequence>
<dbReference type="PANTHER" id="PTHR42902:SF1">
    <property type="entry name" value="MALATE SYNTHASE 1-RELATED"/>
    <property type="match status" value="1"/>
</dbReference>
<accession>A0A6J4TSG5</accession>
<dbReference type="InterPro" id="IPR006252">
    <property type="entry name" value="Malate_synthA"/>
</dbReference>
<evidence type="ECO:0000313" key="2">
    <source>
        <dbReference type="EMBL" id="CAA9530814.1"/>
    </source>
</evidence>
<dbReference type="InterPro" id="IPR048355">
    <property type="entry name" value="MS_C"/>
</dbReference>
<evidence type="ECO:0000259" key="1">
    <source>
        <dbReference type="Pfam" id="PF20659"/>
    </source>
</evidence>
<dbReference type="FunFam" id="1.20.1220.12:FF:000001">
    <property type="entry name" value="Malate synthase"/>
    <property type="match status" value="1"/>
</dbReference>